<accession>A0A9X1ZL04</accession>
<proteinExistence type="predicted"/>
<gene>
    <name evidence="1" type="ORF">L2740_14570</name>
</gene>
<comment type="caution">
    <text evidence="1">The sequence shown here is derived from an EMBL/GenBank/DDBJ whole genome shotgun (WGS) entry which is preliminary data.</text>
</comment>
<dbReference type="InterPro" id="IPR029058">
    <property type="entry name" value="AB_hydrolase_fold"/>
</dbReference>
<dbReference type="RefSeq" id="WP_248950864.1">
    <property type="nucleotide sequence ID" value="NZ_JAKILB010000009.1"/>
</dbReference>
<dbReference type="InterPro" id="IPR000801">
    <property type="entry name" value="Esterase-like"/>
</dbReference>
<evidence type="ECO:0000313" key="2">
    <source>
        <dbReference type="Proteomes" id="UP001139293"/>
    </source>
</evidence>
<evidence type="ECO:0000313" key="1">
    <source>
        <dbReference type="EMBL" id="MCL1139768.1"/>
    </source>
</evidence>
<name>A0A9X1ZL04_9GAMM</name>
<protein>
    <submittedName>
        <fullName evidence="1">Esterase</fullName>
    </submittedName>
</protein>
<dbReference type="Gene3D" id="3.40.50.1820">
    <property type="entry name" value="alpha/beta hydrolase"/>
    <property type="match status" value="1"/>
</dbReference>
<keyword evidence="2" id="KW-1185">Reference proteome</keyword>
<reference evidence="1" key="1">
    <citation type="submission" date="2022-01" db="EMBL/GenBank/DDBJ databases">
        <title>Whole genome-based taxonomy of the Shewanellaceae.</title>
        <authorList>
            <person name="Martin-Rodriguez A.J."/>
        </authorList>
    </citation>
    <scope>NUCLEOTIDE SEQUENCE</scope>
    <source>
        <strain evidence="1">KCTC 23973</strain>
    </source>
</reference>
<dbReference type="PANTHER" id="PTHR48098">
    <property type="entry name" value="ENTEROCHELIN ESTERASE-RELATED"/>
    <property type="match status" value="1"/>
</dbReference>
<organism evidence="1 2">
    <name type="scientific">Shewanella pneumatophori</name>
    <dbReference type="NCBI Taxonomy" id="314092"/>
    <lineage>
        <taxon>Bacteria</taxon>
        <taxon>Pseudomonadati</taxon>
        <taxon>Pseudomonadota</taxon>
        <taxon>Gammaproteobacteria</taxon>
        <taxon>Alteromonadales</taxon>
        <taxon>Shewanellaceae</taxon>
        <taxon>Shewanella</taxon>
    </lineage>
</organism>
<sequence length="329" mass="37049">MILAEQVKLESEVLEQQRDLLIKLPELYADTGKSYPVLYVLHGQWDMLPTLSVIDLLSEQVPNFIVVGIESRGSELKPNNGDLTAFGKFLIQELKPFIDKNYRTSSFSILSGHSNSGRFVLDSWLNGHADFSQYFAFSPSLDDEYIVKQVKQRSLSALKQTSPLIVTIANEGEHMQVAFSELNESLAKVSNSRYIFQSFPEQSHRTTKHSSMQFALKTTFSGWQPSYEIKVSGIDVLAKYYQDLSHRFGFQIDVPNGTLQRLVAHYATSENQQIALSQHVAFAVAQTAGGTDSMFEIADYLLTNNYQQAGQKVIEEICNQVSTHVRCKS</sequence>
<dbReference type="PANTHER" id="PTHR48098:SF6">
    <property type="entry name" value="FERRI-BACILLIBACTIN ESTERASE BESA"/>
    <property type="match status" value="1"/>
</dbReference>
<dbReference type="InterPro" id="IPR050583">
    <property type="entry name" value="Mycobacterial_A85_antigen"/>
</dbReference>
<dbReference type="AlphaFoldDB" id="A0A9X1ZL04"/>
<dbReference type="Proteomes" id="UP001139293">
    <property type="component" value="Unassembled WGS sequence"/>
</dbReference>
<dbReference type="SUPFAM" id="SSF53474">
    <property type="entry name" value="alpha/beta-Hydrolases"/>
    <property type="match status" value="1"/>
</dbReference>
<dbReference type="Pfam" id="PF00756">
    <property type="entry name" value="Esterase"/>
    <property type="match status" value="1"/>
</dbReference>
<dbReference type="EMBL" id="JAKILB010000009">
    <property type="protein sequence ID" value="MCL1139768.1"/>
    <property type="molecule type" value="Genomic_DNA"/>
</dbReference>